<reference evidence="1 2" key="1">
    <citation type="journal article" date="2018" name="IMA Fungus">
        <title>IMA Genome-F 9: Draft genome sequence of Annulohypoxylon stygium, Aspergillus mulundensis, Berkeleyomyces basicola (syn. Thielaviopsis basicola), Ceratocystis smalleyi, two Cercospora beticola strains, Coleophoma cylindrospora, Fusarium fracticaudum, Phialophora cf. hyalina, and Morchella septimelata.</title>
        <authorList>
            <person name="Wingfield B.D."/>
            <person name="Bills G.F."/>
            <person name="Dong Y."/>
            <person name="Huang W."/>
            <person name="Nel W.J."/>
            <person name="Swalarsk-Parry B.S."/>
            <person name="Vaghefi N."/>
            <person name="Wilken P.M."/>
            <person name="An Z."/>
            <person name="de Beer Z.W."/>
            <person name="De Vos L."/>
            <person name="Chen L."/>
            <person name="Duong T.A."/>
            <person name="Gao Y."/>
            <person name="Hammerbacher A."/>
            <person name="Kikkert J.R."/>
            <person name="Li Y."/>
            <person name="Li H."/>
            <person name="Li K."/>
            <person name="Li Q."/>
            <person name="Liu X."/>
            <person name="Ma X."/>
            <person name="Naidoo K."/>
            <person name="Pethybridge S.J."/>
            <person name="Sun J."/>
            <person name="Steenkamp E.T."/>
            <person name="van der Nest M.A."/>
            <person name="van Wyk S."/>
            <person name="Wingfield M.J."/>
            <person name="Xiong C."/>
            <person name="Yue Q."/>
            <person name="Zhang X."/>
        </authorList>
    </citation>
    <scope>NUCLEOTIDE SEQUENCE [LARGE SCALE GENOMIC DNA]</scope>
    <source>
        <strain evidence="1 2">BP 5553</strain>
    </source>
</reference>
<proteinExistence type="predicted"/>
<dbReference type="AlphaFoldDB" id="A0A370TXD8"/>
<organism evidence="1 2">
    <name type="scientific">Venustampulla echinocandica</name>
    <dbReference type="NCBI Taxonomy" id="2656787"/>
    <lineage>
        <taxon>Eukaryota</taxon>
        <taxon>Fungi</taxon>
        <taxon>Dikarya</taxon>
        <taxon>Ascomycota</taxon>
        <taxon>Pezizomycotina</taxon>
        <taxon>Leotiomycetes</taxon>
        <taxon>Helotiales</taxon>
        <taxon>Pleuroascaceae</taxon>
        <taxon>Venustampulla</taxon>
    </lineage>
</organism>
<gene>
    <name evidence="1" type="ORF">BP5553_00175</name>
</gene>
<dbReference type="STRING" id="2656787.A0A370TXD8"/>
<name>A0A370TXD8_9HELO</name>
<sequence>MGASKRTRKFGVVKRIIGQRDARVARQDNCDGEGIKATEAMFLVVPQVSTSLFFQFNTALVPPYSILIDESNGMSTHR</sequence>
<dbReference type="OrthoDB" id="76105at2759"/>
<protein>
    <submittedName>
        <fullName evidence="1">Uncharacterized protein</fullName>
    </submittedName>
</protein>
<accession>A0A370TXD8</accession>
<evidence type="ECO:0000313" key="1">
    <source>
        <dbReference type="EMBL" id="RDL40196.1"/>
    </source>
</evidence>
<keyword evidence="2" id="KW-1185">Reference proteome</keyword>
<dbReference type="GeneID" id="43593024"/>
<evidence type="ECO:0000313" key="2">
    <source>
        <dbReference type="Proteomes" id="UP000254866"/>
    </source>
</evidence>
<dbReference type="Proteomes" id="UP000254866">
    <property type="component" value="Unassembled WGS sequence"/>
</dbReference>
<dbReference type="EMBL" id="NPIC01000001">
    <property type="protein sequence ID" value="RDL40196.1"/>
    <property type="molecule type" value="Genomic_DNA"/>
</dbReference>
<comment type="caution">
    <text evidence="1">The sequence shown here is derived from an EMBL/GenBank/DDBJ whole genome shotgun (WGS) entry which is preliminary data.</text>
</comment>
<dbReference type="RefSeq" id="XP_031872852.1">
    <property type="nucleotide sequence ID" value="XM_032008798.1"/>
</dbReference>